<gene>
    <name evidence="1" type="ORF">NSPZN2_60099</name>
</gene>
<comment type="caution">
    <text evidence="1">The sequence shown here is derived from an EMBL/GenBank/DDBJ whole genome shotgun (WGS) entry which is preliminary data.</text>
</comment>
<organism evidence="1 2">
    <name type="scientific">Nitrospira defluvii</name>
    <dbReference type="NCBI Taxonomy" id="330214"/>
    <lineage>
        <taxon>Bacteria</taxon>
        <taxon>Pseudomonadati</taxon>
        <taxon>Nitrospirota</taxon>
        <taxon>Nitrospiria</taxon>
        <taxon>Nitrospirales</taxon>
        <taxon>Nitrospiraceae</taxon>
        <taxon>Nitrospira</taxon>
    </lineage>
</organism>
<evidence type="ECO:0000313" key="2">
    <source>
        <dbReference type="Proteomes" id="UP000675880"/>
    </source>
</evidence>
<dbReference type="EMBL" id="CAJNBJ010000019">
    <property type="protein sequence ID" value="CAE6793023.1"/>
    <property type="molecule type" value="Genomic_DNA"/>
</dbReference>
<reference evidence="1 2" key="1">
    <citation type="submission" date="2021-02" db="EMBL/GenBank/DDBJ databases">
        <authorList>
            <person name="Han P."/>
        </authorList>
    </citation>
    <scope>NUCLEOTIDE SEQUENCE [LARGE SCALE GENOMIC DNA]</scope>
    <source>
        <strain evidence="1">Candidatus Nitrospira sp. ZN2</strain>
    </source>
</reference>
<keyword evidence="2" id="KW-1185">Reference proteome</keyword>
<sequence length="37" mass="4215">MERETGFKFTTLALKGPLQFLTLSRIQQNVRTVSCSL</sequence>
<evidence type="ECO:0000313" key="1">
    <source>
        <dbReference type="EMBL" id="CAE6793023.1"/>
    </source>
</evidence>
<name>A0ABM8S7A7_9BACT</name>
<dbReference type="Proteomes" id="UP000675880">
    <property type="component" value="Unassembled WGS sequence"/>
</dbReference>
<accession>A0ABM8S7A7</accession>
<proteinExistence type="predicted"/>
<protein>
    <submittedName>
        <fullName evidence="1">Uncharacterized protein</fullName>
    </submittedName>
</protein>